<dbReference type="AlphaFoldDB" id="A0A2T7NGZ1"/>
<dbReference type="GO" id="GO:0008157">
    <property type="term" value="F:protein phosphatase 1 binding"/>
    <property type="evidence" value="ECO:0007669"/>
    <property type="project" value="TreeGrafter"/>
</dbReference>
<dbReference type="PANTHER" id="PTHR12307:SF53">
    <property type="entry name" value="PROTEIN PHOSPHATASE 1 REGULATORY SUBUNIT"/>
    <property type="match status" value="1"/>
</dbReference>
<name>A0A2T7NGZ1_POMCA</name>
<feature type="domain" description="CBM21" evidence="1">
    <location>
        <begin position="432"/>
        <end position="540"/>
    </location>
</feature>
<dbReference type="PANTHER" id="PTHR12307">
    <property type="entry name" value="PROTEIN PHOSPHATASE 1 REGULATORY SUBUNIT"/>
    <property type="match status" value="1"/>
</dbReference>
<dbReference type="InterPro" id="IPR005036">
    <property type="entry name" value="CBM21_dom"/>
</dbReference>
<dbReference type="Proteomes" id="UP000245119">
    <property type="component" value="Linkage Group LG12"/>
</dbReference>
<dbReference type="EMBL" id="PZQS01000012">
    <property type="protein sequence ID" value="PVD20444.1"/>
    <property type="molecule type" value="Genomic_DNA"/>
</dbReference>
<protein>
    <recommendedName>
        <fullName evidence="1">CBM21 domain-containing protein</fullName>
    </recommendedName>
</protein>
<evidence type="ECO:0000259" key="1">
    <source>
        <dbReference type="PROSITE" id="PS51159"/>
    </source>
</evidence>
<dbReference type="PROSITE" id="PS51159">
    <property type="entry name" value="CBM21"/>
    <property type="match status" value="1"/>
</dbReference>
<evidence type="ECO:0000313" key="2">
    <source>
        <dbReference type="EMBL" id="PVD20444.1"/>
    </source>
</evidence>
<dbReference type="GO" id="GO:0000164">
    <property type="term" value="C:protein phosphatase type 1 complex"/>
    <property type="evidence" value="ECO:0007669"/>
    <property type="project" value="TreeGrafter"/>
</dbReference>
<dbReference type="InterPro" id="IPR038175">
    <property type="entry name" value="CBM21_dom_sf"/>
</dbReference>
<organism evidence="2 3">
    <name type="scientific">Pomacea canaliculata</name>
    <name type="common">Golden apple snail</name>
    <dbReference type="NCBI Taxonomy" id="400727"/>
    <lineage>
        <taxon>Eukaryota</taxon>
        <taxon>Metazoa</taxon>
        <taxon>Spiralia</taxon>
        <taxon>Lophotrochozoa</taxon>
        <taxon>Mollusca</taxon>
        <taxon>Gastropoda</taxon>
        <taxon>Caenogastropoda</taxon>
        <taxon>Architaenioglossa</taxon>
        <taxon>Ampullarioidea</taxon>
        <taxon>Ampullariidae</taxon>
        <taxon>Pomacea</taxon>
    </lineage>
</organism>
<dbReference type="STRING" id="400727.A0A2T7NGZ1"/>
<proteinExistence type="predicted"/>
<dbReference type="Pfam" id="PF03370">
    <property type="entry name" value="CBM_21"/>
    <property type="match status" value="1"/>
</dbReference>
<accession>A0A2T7NGZ1</accession>
<gene>
    <name evidence="2" type="ORF">C0Q70_18600</name>
</gene>
<dbReference type="GO" id="GO:2001069">
    <property type="term" value="F:glycogen binding"/>
    <property type="evidence" value="ECO:0007669"/>
    <property type="project" value="TreeGrafter"/>
</dbReference>
<dbReference type="InterPro" id="IPR050782">
    <property type="entry name" value="PP1_regulatory_subunit_3"/>
</dbReference>
<dbReference type="Gene3D" id="2.60.40.2440">
    <property type="entry name" value="Carbohydrate binding type-21 domain"/>
    <property type="match status" value="1"/>
</dbReference>
<dbReference type="OMA" id="SASCNIF"/>
<comment type="caution">
    <text evidence="2">The sequence shown here is derived from an EMBL/GenBank/DDBJ whole genome shotgun (WGS) entry which is preliminary data.</text>
</comment>
<reference evidence="2 3" key="1">
    <citation type="submission" date="2018-04" db="EMBL/GenBank/DDBJ databases">
        <title>The genome of golden apple snail Pomacea canaliculata provides insight into stress tolerance and invasive adaptation.</title>
        <authorList>
            <person name="Liu C."/>
            <person name="Liu B."/>
            <person name="Ren Y."/>
            <person name="Zhang Y."/>
            <person name="Wang H."/>
            <person name="Li S."/>
            <person name="Jiang F."/>
            <person name="Yin L."/>
            <person name="Zhang G."/>
            <person name="Qian W."/>
            <person name="Fan W."/>
        </authorList>
    </citation>
    <scope>NUCLEOTIDE SEQUENCE [LARGE SCALE GENOMIC DNA]</scope>
    <source>
        <strain evidence="2">SZHN2017</strain>
        <tissue evidence="2">Muscle</tissue>
    </source>
</reference>
<sequence>MYFCPCSCAKADAEGEEDVLICLPRNLSYSGESYLDRFSVSSAYVHNSKRERQLLQTDVEEHYRSHGAAARAEQLLLEQTLALQSESLQGHDRPELKLHQPCTSCAMADSLGEAMAMTLGSKGGPESANVSVENTMTLPPSPIISSSYPLMQLKVDRSVTPDERDHPHDYLNSLAVESPDSDLTSEEGIFVNMMDDLEVDDGVNGKSTISEASDDTCVSGDSLYYSPEEADCLEDDAARSDEVLSSLEEAVQQVASDLEAASPFADPEDSSGQAAVTTDLQITVDDLEDCSEQASAARSEQDLGDIIDDTPSIPSDDYSASCNIFDLLSPESPVYQDREFNFTRTELRKSTSLKSKKTPPGTPRRKKVVRFADAMGLDLESVRHILNLESPPKIPASAMADLQAGLRLDRKDMGTKHLMPCFEQPGCSDTFVQRVMRDKVCLENAVAITGTTITGVVRVANIAFHKNVRVRFTTNGWTTFHDITTSYVMGSNDGATDRFSFTIVPPPDMTVGSRLEFAVSFNANGCDYWDSNFGNNYVFECFAKTLPTEAENSWIHFL</sequence>
<evidence type="ECO:0000313" key="3">
    <source>
        <dbReference type="Proteomes" id="UP000245119"/>
    </source>
</evidence>
<keyword evidence="3" id="KW-1185">Reference proteome</keyword>
<dbReference type="GO" id="GO:0005979">
    <property type="term" value="P:regulation of glycogen biosynthetic process"/>
    <property type="evidence" value="ECO:0007669"/>
    <property type="project" value="TreeGrafter"/>
</dbReference>
<dbReference type="OrthoDB" id="8942186at2759"/>